<dbReference type="EMBL" id="LAZR01024242">
    <property type="protein sequence ID" value="KKL75813.1"/>
    <property type="molecule type" value="Genomic_DNA"/>
</dbReference>
<evidence type="ECO:0000256" key="1">
    <source>
        <dbReference type="SAM" id="Phobius"/>
    </source>
</evidence>
<feature type="non-terminal residue" evidence="2">
    <location>
        <position position="607"/>
    </location>
</feature>
<organism evidence="2">
    <name type="scientific">marine sediment metagenome</name>
    <dbReference type="NCBI Taxonomy" id="412755"/>
    <lineage>
        <taxon>unclassified sequences</taxon>
        <taxon>metagenomes</taxon>
        <taxon>ecological metagenomes</taxon>
    </lineage>
</organism>
<feature type="transmembrane region" description="Helical" evidence="1">
    <location>
        <begin position="12"/>
        <end position="32"/>
    </location>
</feature>
<dbReference type="AlphaFoldDB" id="A0A0F9EP00"/>
<name>A0A0F9EP00_9ZZZZ</name>
<gene>
    <name evidence="2" type="ORF">LCGC14_2051140</name>
</gene>
<comment type="caution">
    <text evidence="2">The sequence shown here is derived from an EMBL/GenBank/DDBJ whole genome shotgun (WGS) entry which is preliminary data.</text>
</comment>
<sequence length="607" mass="68765">MNNSKFRRNKRIFFLLAITMTISFLYFDQFFLNSNHIINSTDSFVESEVIKELKTSSYPQTFEDSGENMNITLHQSYLDTSFDTILNTSIVNGNNFTLPSPTDVFFNSTFTNITVKDIIASNKTIIYEDDGIQAEQVFSFQYAVSFRIPGTGYIENVSLNLFNDADVTSSNLRLRVYKSQWNVGGYSEPDTLYGTLMTGVAIENYDGWYKFSSLGKLLNVSETSNNTFFIGLKDFDDDTYWYFDYDGTGSVDSIDDLDSFYESTPDNWILYNPLSRGSDFQLKCDFIPLNNTPNPEDIGLKINGKKVNGYANINGSGYWESFDVNSSGSGILKYNVSADWWDVECNITQVQINYTRTDLRAISSFQIPGSGLDVAWNVTRNGGFNNFGTDFNNYRINFSIPATWHSSSIKVFNGTDQFSIKKRLLGNGYREVEVLNAINGSYWFLNATSDNEIASIETNPTSIFNYSDIVYFNATFLNFTNDGIINLSVYSPAAINNKLNYSFINSSFGAGLEVYFGNWNISESATKYGIFRIQVKWNNNDSAGFRESTIIINAETSLEILYPMQNVNYDASRIFNMTIRYNDTGQNLNISDADIQYKINDGAYSTI</sequence>
<keyword evidence="1" id="KW-0812">Transmembrane</keyword>
<keyword evidence="1" id="KW-0472">Membrane</keyword>
<evidence type="ECO:0000313" key="2">
    <source>
        <dbReference type="EMBL" id="KKL75813.1"/>
    </source>
</evidence>
<accession>A0A0F9EP00</accession>
<reference evidence="2" key="1">
    <citation type="journal article" date="2015" name="Nature">
        <title>Complex archaea that bridge the gap between prokaryotes and eukaryotes.</title>
        <authorList>
            <person name="Spang A."/>
            <person name="Saw J.H."/>
            <person name="Jorgensen S.L."/>
            <person name="Zaremba-Niedzwiedzka K."/>
            <person name="Martijn J."/>
            <person name="Lind A.E."/>
            <person name="van Eijk R."/>
            <person name="Schleper C."/>
            <person name="Guy L."/>
            <person name="Ettema T.J."/>
        </authorList>
    </citation>
    <scope>NUCLEOTIDE SEQUENCE</scope>
</reference>
<proteinExistence type="predicted"/>
<protein>
    <submittedName>
        <fullName evidence="2">Uncharacterized protein</fullName>
    </submittedName>
</protein>
<keyword evidence="1" id="KW-1133">Transmembrane helix</keyword>